<dbReference type="HOGENOM" id="CLU_123882_1_0_5"/>
<dbReference type="EMBL" id="CP004373">
    <property type="protein sequence ID" value="AHK70186.1"/>
    <property type="molecule type" value="Genomic_DNA"/>
</dbReference>
<name>A0A067Z0P8_GLUOY</name>
<gene>
    <name evidence="1" type="ORF">GLS_c02690</name>
</gene>
<dbReference type="AlphaFoldDB" id="A0A067Z0P8"/>
<evidence type="ECO:0000313" key="1">
    <source>
        <dbReference type="EMBL" id="AHK70186.1"/>
    </source>
</evidence>
<evidence type="ECO:0000313" key="2">
    <source>
        <dbReference type="Proteomes" id="UP000031656"/>
    </source>
</evidence>
<dbReference type="KEGG" id="goy:GLS_c02690"/>
<accession>A0A067Z0P8</accession>
<organism evidence="1 2">
    <name type="scientific">Gluconobacter oxydans DSM 3504</name>
    <dbReference type="NCBI Taxonomy" id="1288313"/>
    <lineage>
        <taxon>Bacteria</taxon>
        <taxon>Pseudomonadati</taxon>
        <taxon>Pseudomonadota</taxon>
        <taxon>Alphaproteobacteria</taxon>
        <taxon>Acetobacterales</taxon>
        <taxon>Acetobacteraceae</taxon>
        <taxon>Gluconobacter</taxon>
    </lineage>
</organism>
<dbReference type="GeneID" id="56904514"/>
<proteinExistence type="predicted"/>
<reference evidence="1 2" key="1">
    <citation type="journal article" date="2015" name="Appl. Microbiol. Biotechnol.">
        <title>The consequence of an additional NADH dehydrogenase paralog on the growth of Gluconobacter oxydans DSM3504.</title>
        <authorList>
            <person name="Kostner D."/>
            <person name="Luchterhand B."/>
            <person name="Junker A."/>
            <person name="Volland S."/>
            <person name="Daniel R."/>
            <person name="Buchs J."/>
            <person name="Liebl W."/>
            <person name="Ehrenreich A."/>
        </authorList>
    </citation>
    <scope>NUCLEOTIDE SEQUENCE [LARGE SCALE GENOMIC DNA]</scope>
    <source>
        <strain evidence="1">DSM 3504</strain>
    </source>
</reference>
<protein>
    <recommendedName>
        <fullName evidence="3">Phage tail lysozyme domain-containing protein</fullName>
    </recommendedName>
</protein>
<evidence type="ECO:0008006" key="3">
    <source>
        <dbReference type="Google" id="ProtNLM"/>
    </source>
</evidence>
<dbReference type="RefSeq" id="WP_011251833.1">
    <property type="nucleotide sequence ID" value="NZ_CP004373.1"/>
</dbReference>
<sequence>MSGIDAGQLKHLVVAPALAALGLDGDVAVNLVTGTALAESRGTYVRQIGGGPALGLWQMEPATHDDCWVNFLCYPVGKRFERILQGMLSQDLPRSAQLVSNLRYASAMARIRYYRVSAPLPATSDPAALSRFHKQYYNTAAGAADPLSNIPYFRQAVMV</sequence>
<dbReference type="Proteomes" id="UP000031656">
    <property type="component" value="Chromosome"/>
</dbReference>